<dbReference type="GO" id="GO:0000287">
    <property type="term" value="F:magnesium ion binding"/>
    <property type="evidence" value="ECO:0007669"/>
    <property type="project" value="UniProtKB-UniRule"/>
</dbReference>
<dbReference type="SMART" id="SM01400">
    <property type="entry name" value="Pribosyltran_N"/>
    <property type="match status" value="1"/>
</dbReference>
<comment type="subunit">
    <text evidence="10">Homohexamer.</text>
</comment>
<evidence type="ECO:0000256" key="5">
    <source>
        <dbReference type="ARBA" id="ARBA00022741"/>
    </source>
</evidence>
<dbReference type="FunFam" id="3.40.50.2020:FF:000007">
    <property type="entry name" value="Ribose-phosphate pyrophosphokinase"/>
    <property type="match status" value="1"/>
</dbReference>
<dbReference type="NCBIfam" id="NF002320">
    <property type="entry name" value="PRK01259.1"/>
    <property type="match status" value="1"/>
</dbReference>
<keyword evidence="8 10" id="KW-0460">Magnesium</keyword>
<feature type="domain" description="Ribose-phosphate pyrophosphokinase N-terminal" evidence="11">
    <location>
        <begin position="6"/>
        <end position="121"/>
    </location>
</feature>
<reference evidence="12" key="1">
    <citation type="submission" date="2020-02" db="EMBL/GenBank/DDBJ databases">
        <authorList>
            <person name="Meier V. D."/>
        </authorList>
    </citation>
    <scope>NUCLEOTIDE SEQUENCE</scope>
    <source>
        <strain evidence="12">AVDCRST_MAG56</strain>
    </source>
</reference>
<comment type="catalytic activity">
    <reaction evidence="9 10">
        <text>D-ribose 5-phosphate + ATP = 5-phospho-alpha-D-ribose 1-diphosphate + AMP + H(+)</text>
        <dbReference type="Rhea" id="RHEA:15609"/>
        <dbReference type="ChEBI" id="CHEBI:15378"/>
        <dbReference type="ChEBI" id="CHEBI:30616"/>
        <dbReference type="ChEBI" id="CHEBI:58017"/>
        <dbReference type="ChEBI" id="CHEBI:78346"/>
        <dbReference type="ChEBI" id="CHEBI:456215"/>
        <dbReference type="EC" id="2.7.6.1"/>
    </reaction>
</comment>
<feature type="binding site" evidence="10">
    <location>
        <position position="219"/>
    </location>
    <ligand>
        <name>D-ribose 5-phosphate</name>
        <dbReference type="ChEBI" id="CHEBI:78346"/>
    </ligand>
</feature>
<dbReference type="NCBIfam" id="TIGR01251">
    <property type="entry name" value="ribP_PPkin"/>
    <property type="match status" value="1"/>
</dbReference>
<dbReference type="CDD" id="cd06223">
    <property type="entry name" value="PRTases_typeI"/>
    <property type="match status" value="1"/>
</dbReference>
<dbReference type="GO" id="GO:0005737">
    <property type="term" value="C:cytoplasm"/>
    <property type="evidence" value="ECO:0007669"/>
    <property type="project" value="UniProtKB-SubCell"/>
</dbReference>
<proteinExistence type="inferred from homology"/>
<dbReference type="EMBL" id="CADCTQ010000304">
    <property type="protein sequence ID" value="CAA9279616.1"/>
    <property type="molecule type" value="Genomic_DNA"/>
</dbReference>
<evidence type="ECO:0000259" key="11">
    <source>
        <dbReference type="Pfam" id="PF13793"/>
    </source>
</evidence>
<keyword evidence="5 10" id="KW-0547">Nucleotide-binding</keyword>
<evidence type="ECO:0000313" key="12">
    <source>
        <dbReference type="EMBL" id="CAA9279616.1"/>
    </source>
</evidence>
<dbReference type="InterPro" id="IPR029099">
    <property type="entry name" value="Pribosyltran_N"/>
</dbReference>
<evidence type="ECO:0000256" key="4">
    <source>
        <dbReference type="ARBA" id="ARBA00022727"/>
    </source>
</evidence>
<comment type="similarity">
    <text evidence="10">Belongs to the ribose-phosphate pyrophosphokinase family. Class I subfamily.</text>
</comment>
<dbReference type="PANTHER" id="PTHR10210:SF41">
    <property type="entry name" value="RIBOSE-PHOSPHATE PYROPHOSPHOKINASE 1, CHLOROPLASTIC"/>
    <property type="match status" value="1"/>
</dbReference>
<dbReference type="GO" id="GO:0004749">
    <property type="term" value="F:ribose phosphate diphosphokinase activity"/>
    <property type="evidence" value="ECO:0007669"/>
    <property type="project" value="UniProtKB-UniRule"/>
</dbReference>
<dbReference type="InterPro" id="IPR005946">
    <property type="entry name" value="Rib-P_diPkinase"/>
</dbReference>
<dbReference type="Pfam" id="PF13793">
    <property type="entry name" value="Pribosyltran_N"/>
    <property type="match status" value="1"/>
</dbReference>
<dbReference type="Gene3D" id="3.40.50.2020">
    <property type="match status" value="2"/>
</dbReference>
<protein>
    <recommendedName>
        <fullName evidence="10">Ribose-phosphate pyrophosphokinase</fullName>
        <shortName evidence="10">RPPK</shortName>
        <ecNumber evidence="10">2.7.6.1</ecNumber>
    </recommendedName>
    <alternativeName>
        <fullName evidence="10">5-phospho-D-ribosyl alpha-1-diphosphate synthase</fullName>
    </alternativeName>
    <alternativeName>
        <fullName evidence="10">Phosphoribosyl diphosphate synthase</fullName>
    </alternativeName>
    <alternativeName>
        <fullName evidence="10">Phosphoribosyl pyrophosphate synthase</fullName>
        <shortName evidence="10">P-Rib-PP synthase</shortName>
        <shortName evidence="10">PRPP synthase</shortName>
        <shortName evidence="10">PRPPase</shortName>
    </alternativeName>
</protein>
<keyword evidence="1 10" id="KW-0963">Cytoplasm</keyword>
<dbReference type="InterPro" id="IPR037515">
    <property type="entry name" value="Rib-P_diPkinase_bac"/>
</dbReference>
<dbReference type="GO" id="GO:0016301">
    <property type="term" value="F:kinase activity"/>
    <property type="evidence" value="ECO:0007669"/>
    <property type="project" value="UniProtKB-KW"/>
</dbReference>
<dbReference type="FunFam" id="3.40.50.2020:FF:000002">
    <property type="entry name" value="Ribose-phosphate pyrophosphokinase"/>
    <property type="match status" value="1"/>
</dbReference>
<dbReference type="GO" id="GO:0009156">
    <property type="term" value="P:ribonucleoside monophosphate biosynthetic process"/>
    <property type="evidence" value="ECO:0007669"/>
    <property type="project" value="InterPro"/>
</dbReference>
<dbReference type="InterPro" id="IPR000836">
    <property type="entry name" value="PRTase_dom"/>
</dbReference>
<dbReference type="HAMAP" id="MF_00583_B">
    <property type="entry name" value="RibP_PPkinase_B"/>
    <property type="match status" value="1"/>
</dbReference>
<feature type="binding site" evidence="10">
    <location>
        <position position="131"/>
    </location>
    <ligand>
        <name>Mg(2+)</name>
        <dbReference type="ChEBI" id="CHEBI:18420"/>
    </ligand>
</feature>
<keyword evidence="2 10" id="KW-0808">Transferase</keyword>
<dbReference type="PROSITE" id="PS00114">
    <property type="entry name" value="PRPP_SYNTHASE"/>
    <property type="match status" value="1"/>
</dbReference>
<dbReference type="PANTHER" id="PTHR10210">
    <property type="entry name" value="RIBOSE-PHOSPHATE DIPHOSPHOKINASE FAMILY MEMBER"/>
    <property type="match status" value="1"/>
</dbReference>
<keyword evidence="7 10" id="KW-0067">ATP-binding</keyword>
<dbReference type="SUPFAM" id="SSF53271">
    <property type="entry name" value="PRTase-like"/>
    <property type="match status" value="1"/>
</dbReference>
<name>A0A6J4JJM7_9SPHI</name>
<comment type="subcellular location">
    <subcellularLocation>
        <location evidence="10">Cytoplasm</location>
    </subcellularLocation>
</comment>
<feature type="active site" evidence="10">
    <location>
        <position position="193"/>
    </location>
</feature>
<feature type="binding site" evidence="10">
    <location>
        <position position="195"/>
    </location>
    <ligand>
        <name>D-ribose 5-phosphate</name>
        <dbReference type="ChEBI" id="CHEBI:78346"/>
    </ligand>
</feature>
<dbReference type="GO" id="GO:0005524">
    <property type="term" value="F:ATP binding"/>
    <property type="evidence" value="ECO:0007669"/>
    <property type="project" value="UniProtKB-KW"/>
</dbReference>
<comment type="function">
    <text evidence="10">Involved in the biosynthesis of the central metabolite phospho-alpha-D-ribosyl-1-pyrophosphate (PRPP) via the transfer of pyrophosphoryl group from ATP to 1-hydroxyl of ribose-5-phosphate (Rib-5-P).</text>
</comment>
<keyword evidence="4 10" id="KW-0545">Nucleotide biosynthesis</keyword>
<keyword evidence="6 10" id="KW-0418">Kinase</keyword>
<dbReference type="GO" id="GO:0006164">
    <property type="term" value="P:purine nucleotide biosynthetic process"/>
    <property type="evidence" value="ECO:0007669"/>
    <property type="project" value="TreeGrafter"/>
</dbReference>
<dbReference type="InterPro" id="IPR000842">
    <property type="entry name" value="PRib_PP_synth_CS"/>
</dbReference>
<evidence type="ECO:0000256" key="8">
    <source>
        <dbReference type="ARBA" id="ARBA00022842"/>
    </source>
</evidence>
<organism evidence="12">
    <name type="scientific">uncultured Cytophagales bacterium</name>
    <dbReference type="NCBI Taxonomy" id="158755"/>
    <lineage>
        <taxon>Bacteria</taxon>
        <taxon>Pseudomonadati</taxon>
        <taxon>Bacteroidota</taxon>
        <taxon>Sphingobacteriia</taxon>
        <taxon>Sphingobacteriales</taxon>
        <taxon>environmental samples</taxon>
    </lineage>
</organism>
<keyword evidence="3 10" id="KW-0479">Metal-binding</keyword>
<dbReference type="UniPathway" id="UPA00087">
    <property type="reaction ID" value="UER00172"/>
</dbReference>
<accession>A0A6J4JJM7</accession>
<comment type="pathway">
    <text evidence="10">Metabolic intermediate biosynthesis; 5-phospho-alpha-D-ribose 1-diphosphate biosynthesis; 5-phospho-alpha-D-ribose 1-diphosphate from D-ribose 5-phosphate (route I): step 1/1.</text>
</comment>
<gene>
    <name evidence="10" type="primary">prs</name>
    <name evidence="12" type="ORF">AVDCRST_MAG56-3637</name>
</gene>
<dbReference type="Pfam" id="PF14572">
    <property type="entry name" value="Pribosyl_synth"/>
    <property type="match status" value="1"/>
</dbReference>
<dbReference type="GO" id="GO:0002189">
    <property type="term" value="C:ribose phosphate diphosphokinase complex"/>
    <property type="evidence" value="ECO:0007669"/>
    <property type="project" value="TreeGrafter"/>
</dbReference>
<evidence type="ECO:0000256" key="3">
    <source>
        <dbReference type="ARBA" id="ARBA00022723"/>
    </source>
</evidence>
<evidence type="ECO:0000256" key="6">
    <source>
        <dbReference type="ARBA" id="ARBA00022777"/>
    </source>
</evidence>
<evidence type="ECO:0000256" key="1">
    <source>
        <dbReference type="ARBA" id="ARBA00022490"/>
    </source>
</evidence>
<comment type="cofactor">
    <cofactor evidence="10">
        <name>Mg(2+)</name>
        <dbReference type="ChEBI" id="CHEBI:18420"/>
    </cofactor>
    <text evidence="10">Binds 2 Mg(2+) ions per subunit.</text>
</comment>
<evidence type="ECO:0000256" key="7">
    <source>
        <dbReference type="ARBA" id="ARBA00022840"/>
    </source>
</evidence>
<feature type="binding site" evidence="10">
    <location>
        <begin position="97"/>
        <end position="98"/>
    </location>
    <ligand>
        <name>ATP</name>
        <dbReference type="ChEBI" id="CHEBI:30616"/>
    </ligand>
</feature>
<dbReference type="AlphaFoldDB" id="A0A6J4JJM7"/>
<feature type="binding site" evidence="10">
    <location>
        <begin position="223"/>
        <end position="227"/>
    </location>
    <ligand>
        <name>D-ribose 5-phosphate</name>
        <dbReference type="ChEBI" id="CHEBI:78346"/>
    </ligand>
</feature>
<dbReference type="InterPro" id="IPR029057">
    <property type="entry name" value="PRTase-like"/>
</dbReference>
<evidence type="ECO:0000256" key="9">
    <source>
        <dbReference type="ARBA" id="ARBA00049535"/>
    </source>
</evidence>
<sequence>MASYPVKMFSASQSRYLAEKIAYNYGKPLGSVTTQRFSDGEMSSSFDESIRGCEVFIVQSTCPPAENLMELLLMIDAARRASAKYVTAVVPYFGYARQDRKDKPRVGIAAKLVANLMTAAGADRLMTCDLHAGQIQGFFDFPVDHLDGTAIFVPYLRSLKLDNLVFASPDVGGVSRARSFAKHFHADIVVCDKHRKRANEVASMQVIGDVEGANVVLIDDLIDTGGTICKAAQILREKGAVSVRAICTHPVMSGNAYEQIEGSELAELVVSDTLPLKQTGSKIKVLTVSELFAKAIRNVHDHESISSLFINLQK</sequence>
<evidence type="ECO:0000256" key="2">
    <source>
        <dbReference type="ARBA" id="ARBA00022679"/>
    </source>
</evidence>
<feature type="binding site" evidence="10">
    <location>
        <begin position="39"/>
        <end position="41"/>
    </location>
    <ligand>
        <name>ATP</name>
        <dbReference type="ChEBI" id="CHEBI:30616"/>
    </ligand>
</feature>
<feature type="binding site" evidence="10">
    <location>
        <position position="170"/>
    </location>
    <ligand>
        <name>Mg(2+)</name>
        <dbReference type="ChEBI" id="CHEBI:18420"/>
    </ligand>
</feature>
<evidence type="ECO:0000256" key="10">
    <source>
        <dbReference type="HAMAP-Rule" id="MF_00583"/>
    </source>
</evidence>
<dbReference type="EC" id="2.7.6.1" evidence="10"/>
<dbReference type="GO" id="GO:0006015">
    <property type="term" value="P:5-phosphoribose 1-diphosphate biosynthetic process"/>
    <property type="evidence" value="ECO:0007669"/>
    <property type="project" value="UniProtKB-UniRule"/>
</dbReference>